<name>A0A4Y1XP20_9BACT</name>
<dbReference type="InterPro" id="IPR020846">
    <property type="entry name" value="MFS_dom"/>
</dbReference>
<evidence type="ECO:0000256" key="1">
    <source>
        <dbReference type="ARBA" id="ARBA00004127"/>
    </source>
</evidence>
<dbReference type="Gene3D" id="1.20.1250.20">
    <property type="entry name" value="MFS general substrate transporter like domains"/>
    <property type="match status" value="2"/>
</dbReference>
<evidence type="ECO:0000256" key="4">
    <source>
        <dbReference type="ARBA" id="ARBA00023136"/>
    </source>
</evidence>
<comment type="subcellular location">
    <subcellularLocation>
        <location evidence="1">Endomembrane system</location>
        <topology evidence="1">Multi-pass membrane protein</topology>
    </subcellularLocation>
</comment>
<proteinExistence type="predicted"/>
<dbReference type="PIRSF" id="PIRSF002808">
    <property type="entry name" value="Hexose_phosphate_transp"/>
    <property type="match status" value="1"/>
</dbReference>
<accession>A0A4Y1WVY3</accession>
<dbReference type="PROSITE" id="PS50850">
    <property type="entry name" value="MFS"/>
    <property type="match status" value="1"/>
</dbReference>
<dbReference type="OrthoDB" id="9766638at2"/>
<dbReference type="InterPro" id="IPR036259">
    <property type="entry name" value="MFS_trans_sf"/>
</dbReference>
<keyword evidence="3" id="KW-1133">Transmembrane helix</keyword>
<dbReference type="PANTHER" id="PTHR43826:SF3">
    <property type="entry name" value="GLUCOSE-6-PHOSPHATE EXCHANGER SLC37A4"/>
    <property type="match status" value="1"/>
</dbReference>
<evidence type="ECO:0000313" key="5">
    <source>
        <dbReference type="EMBL" id="BBL04298.1"/>
    </source>
</evidence>
<dbReference type="RefSeq" id="WP_019130254.1">
    <property type="nucleotide sequence ID" value="NZ_AP019735.1"/>
</dbReference>
<accession>A0A4Y1XP20</accession>
<dbReference type="KEGG" id="acou:A5CBH24_16110"/>
<dbReference type="Pfam" id="PF07690">
    <property type="entry name" value="MFS_1"/>
    <property type="match status" value="1"/>
</dbReference>
<reference evidence="6" key="1">
    <citation type="submission" date="2019-06" db="EMBL/GenBank/DDBJ databases">
        <title>Alistipes onderdonkii subsp. vulgaris subsp. nov., Alistipes dispar sp. nov. and Alistipes communis sp. nov., isolated from human faeces, and creation of Alistipes onderdonkii subsp. onderdonkii subsp. nov.</title>
        <authorList>
            <person name="Sakamoto M."/>
            <person name="Ikeyama N."/>
            <person name="Ogata Y."/>
            <person name="Suda W."/>
            <person name="Iino T."/>
            <person name="Hattori M."/>
            <person name="Ohkuma M."/>
        </authorList>
    </citation>
    <scope>NUCLEOTIDE SEQUENCE [LARGE SCALE GENOMIC DNA]</scope>
    <source>
        <strain evidence="6">5CBH24</strain>
    </source>
</reference>
<dbReference type="GeneID" id="78342328"/>
<evidence type="ECO:0000256" key="2">
    <source>
        <dbReference type="ARBA" id="ARBA00022692"/>
    </source>
</evidence>
<dbReference type="EMBL" id="AP019735">
    <property type="protein sequence ID" value="BBL04298.1"/>
    <property type="molecule type" value="Genomic_DNA"/>
</dbReference>
<dbReference type="GO" id="GO:0005886">
    <property type="term" value="C:plasma membrane"/>
    <property type="evidence" value="ECO:0007669"/>
    <property type="project" value="TreeGrafter"/>
</dbReference>
<dbReference type="InterPro" id="IPR011701">
    <property type="entry name" value="MFS"/>
</dbReference>
<keyword evidence="2" id="KW-0812">Transmembrane</keyword>
<dbReference type="GO" id="GO:0035435">
    <property type="term" value="P:phosphate ion transmembrane transport"/>
    <property type="evidence" value="ECO:0007669"/>
    <property type="project" value="TreeGrafter"/>
</dbReference>
<dbReference type="Proteomes" id="UP000318946">
    <property type="component" value="Chromosome"/>
</dbReference>
<protein>
    <submittedName>
        <fullName evidence="5">sn-glycerol-3-phosphate transporter</fullName>
    </submittedName>
</protein>
<keyword evidence="6" id="KW-1185">Reference proteome</keyword>
<dbReference type="InterPro" id="IPR051337">
    <property type="entry name" value="OPA_Antiporter"/>
</dbReference>
<dbReference type="AlphaFoldDB" id="A0A4Y1XP20"/>
<keyword evidence="4" id="KW-0472">Membrane</keyword>
<gene>
    <name evidence="5" type="primary">glpT_1</name>
    <name evidence="5" type="ORF">A5CBH24_16110</name>
</gene>
<dbReference type="GO" id="GO:0012505">
    <property type="term" value="C:endomembrane system"/>
    <property type="evidence" value="ECO:0007669"/>
    <property type="project" value="UniProtKB-SubCell"/>
</dbReference>
<organism evidence="5 6">
    <name type="scientific">Alistipes communis</name>
    <dbReference type="NCBI Taxonomy" id="2585118"/>
    <lineage>
        <taxon>Bacteria</taxon>
        <taxon>Pseudomonadati</taxon>
        <taxon>Bacteroidota</taxon>
        <taxon>Bacteroidia</taxon>
        <taxon>Bacteroidales</taxon>
        <taxon>Rikenellaceae</taxon>
        <taxon>Alistipes</taxon>
    </lineage>
</organism>
<dbReference type="SUPFAM" id="SSF103473">
    <property type="entry name" value="MFS general substrate transporter"/>
    <property type="match status" value="1"/>
</dbReference>
<sequence>MTAEQTKRFKYWQWRTIIGTMIGYAIFYFVRKNFSFAIPGLTAEYGISKTTFGVIMTLVGLIYGVSKFVNGVLADRTNGRWHMVTGLSVCSVINFIFGCGAIICAWITGQTYGTTFIHTLVVLFGVLLILNNMFQGCGFPPCNRLITHWVPPKELATKMSIWNASHSIGAFIIAILCGYLMGHTGTDMTGDPEMRQRVVENTASITEKMDAASAEAYVTNALQHVGAWQWTFWVPAAIAVLGVIFIIVTLRDTPKSVGLPELEGTKTQLDEHDSSEEFKAFLRKKVFLNPMIWGLAVADFFVYIVRFAVLDWGPTFLQESRGLSSSMAGWTVAIFEVCGITGMLLAGWISDKFFGGRAQRTCVFCMAGVILFISLFFALPESTDPVVLLMMLAVAGFFIYGPQALIGVIASNHATKKAASTANGVVGMVSYVSVVVSGWGFGFISDHFGWRWVFITMIAMAVLGFLVLLSMWNTKSDGYEHDAAETN</sequence>
<evidence type="ECO:0000313" key="6">
    <source>
        <dbReference type="Proteomes" id="UP000318946"/>
    </source>
</evidence>
<dbReference type="GO" id="GO:0061513">
    <property type="term" value="F:glucose 6-phosphate:phosphate antiporter activity"/>
    <property type="evidence" value="ECO:0007669"/>
    <property type="project" value="TreeGrafter"/>
</dbReference>
<dbReference type="InterPro" id="IPR000849">
    <property type="entry name" value="Sugar_P_transporter"/>
</dbReference>
<evidence type="ECO:0000256" key="3">
    <source>
        <dbReference type="ARBA" id="ARBA00022989"/>
    </source>
</evidence>
<dbReference type="PANTHER" id="PTHR43826">
    <property type="entry name" value="GLUCOSE-6-PHOSPHATE EXCHANGER SLC37A4"/>
    <property type="match status" value="1"/>
</dbReference>